<comment type="caution">
    <text evidence="1">The sequence shown here is derived from an EMBL/GenBank/DDBJ whole genome shotgun (WGS) entry which is preliminary data.</text>
</comment>
<proteinExistence type="predicted"/>
<dbReference type="InterPro" id="IPR032150">
    <property type="entry name" value="DUF4820"/>
</dbReference>
<evidence type="ECO:0000313" key="1">
    <source>
        <dbReference type="EMBL" id="CAH2253905.1"/>
    </source>
</evidence>
<gene>
    <name evidence="1" type="primary">jg520</name>
    <name evidence="1" type="ORF">PAEG_LOCUS22577</name>
</gene>
<accession>A0A8S4S5P6</accession>
<dbReference type="AlphaFoldDB" id="A0A8S4S5P6"/>
<evidence type="ECO:0000313" key="2">
    <source>
        <dbReference type="Proteomes" id="UP000838756"/>
    </source>
</evidence>
<sequence>MELVSIVKEVLQNAAERAASYRMGQTTLRYMDRALWIIEKSARWAVPPPLDQDERPQPELIRPLPWVLFFPLLIILRITREFISLANLVLGKPPLRSADVVCIMSIYLQN</sequence>
<organism evidence="1 2">
    <name type="scientific">Pararge aegeria aegeria</name>
    <dbReference type="NCBI Taxonomy" id="348720"/>
    <lineage>
        <taxon>Eukaryota</taxon>
        <taxon>Metazoa</taxon>
        <taxon>Ecdysozoa</taxon>
        <taxon>Arthropoda</taxon>
        <taxon>Hexapoda</taxon>
        <taxon>Insecta</taxon>
        <taxon>Pterygota</taxon>
        <taxon>Neoptera</taxon>
        <taxon>Endopterygota</taxon>
        <taxon>Lepidoptera</taxon>
        <taxon>Glossata</taxon>
        <taxon>Ditrysia</taxon>
        <taxon>Papilionoidea</taxon>
        <taxon>Nymphalidae</taxon>
        <taxon>Satyrinae</taxon>
        <taxon>Satyrini</taxon>
        <taxon>Parargina</taxon>
        <taxon>Pararge</taxon>
    </lineage>
</organism>
<reference evidence="1" key="1">
    <citation type="submission" date="2022-03" db="EMBL/GenBank/DDBJ databases">
        <authorList>
            <person name="Lindestad O."/>
        </authorList>
    </citation>
    <scope>NUCLEOTIDE SEQUENCE</scope>
</reference>
<dbReference type="Proteomes" id="UP000838756">
    <property type="component" value="Unassembled WGS sequence"/>
</dbReference>
<dbReference type="Pfam" id="PF16091">
    <property type="entry name" value="DUF4820"/>
    <property type="match status" value="1"/>
</dbReference>
<dbReference type="EMBL" id="CAKXAJ010026066">
    <property type="protein sequence ID" value="CAH2253905.1"/>
    <property type="molecule type" value="Genomic_DNA"/>
</dbReference>
<name>A0A8S4S5P6_9NEOP</name>
<keyword evidence="2" id="KW-1185">Reference proteome</keyword>
<dbReference type="OrthoDB" id="7398970at2759"/>
<protein>
    <submittedName>
        <fullName evidence="1">Jg520 protein</fullName>
    </submittedName>
</protein>